<sequence length="192" mass="22115">MACFKNSLATRLGRSYVEKTLEWFLVNPNRFLFHCIKDEKVVGYCGGFMPIKPGDGSSSGMLQFAFSEAIKGILKNPFLLFHPEVAQNYPFLWMNIKRRITGKAKPFKPVSATKPFRQYVGLVVIGVHPDFRGNGLAQQLMTEFENRTKDFHQKEMVLSVKKDNQRAIKAYANFGWTTKEEHVKTFVMHKFI</sequence>
<evidence type="ECO:0000313" key="5">
    <source>
        <dbReference type="Proteomes" id="UP000321513"/>
    </source>
</evidence>
<name>A0A512BDA3_9BACT</name>
<keyword evidence="2" id="KW-0012">Acyltransferase</keyword>
<accession>A0A512BDA3</accession>
<organism evidence="4 5">
    <name type="scientific">Segetibacter aerophilus</name>
    <dbReference type="NCBI Taxonomy" id="670293"/>
    <lineage>
        <taxon>Bacteria</taxon>
        <taxon>Pseudomonadati</taxon>
        <taxon>Bacteroidota</taxon>
        <taxon>Chitinophagia</taxon>
        <taxon>Chitinophagales</taxon>
        <taxon>Chitinophagaceae</taxon>
        <taxon>Segetibacter</taxon>
    </lineage>
</organism>
<dbReference type="GO" id="GO:0016747">
    <property type="term" value="F:acyltransferase activity, transferring groups other than amino-acyl groups"/>
    <property type="evidence" value="ECO:0007669"/>
    <property type="project" value="InterPro"/>
</dbReference>
<dbReference type="PANTHER" id="PTHR43072:SF23">
    <property type="entry name" value="UPF0039 PROTEIN C11D3.02C"/>
    <property type="match status" value="1"/>
</dbReference>
<evidence type="ECO:0000256" key="1">
    <source>
        <dbReference type="ARBA" id="ARBA00022679"/>
    </source>
</evidence>
<dbReference type="Gene3D" id="3.40.630.30">
    <property type="match status" value="1"/>
</dbReference>
<keyword evidence="5" id="KW-1185">Reference proteome</keyword>
<dbReference type="EMBL" id="BJYT01000008">
    <property type="protein sequence ID" value="GEO09946.1"/>
    <property type="molecule type" value="Genomic_DNA"/>
</dbReference>
<evidence type="ECO:0000313" key="4">
    <source>
        <dbReference type="EMBL" id="GEO09946.1"/>
    </source>
</evidence>
<reference evidence="4 5" key="1">
    <citation type="submission" date="2019-07" db="EMBL/GenBank/DDBJ databases">
        <title>Whole genome shotgun sequence of Segetibacter aerophilus NBRC 106135.</title>
        <authorList>
            <person name="Hosoyama A."/>
            <person name="Uohara A."/>
            <person name="Ohji S."/>
            <person name="Ichikawa N."/>
        </authorList>
    </citation>
    <scope>NUCLEOTIDE SEQUENCE [LARGE SCALE GENOMIC DNA]</scope>
    <source>
        <strain evidence="4 5">NBRC 106135</strain>
    </source>
</reference>
<dbReference type="CDD" id="cd04301">
    <property type="entry name" value="NAT_SF"/>
    <property type="match status" value="1"/>
</dbReference>
<gene>
    <name evidence="4" type="ORF">SAE01_24420</name>
</gene>
<keyword evidence="1" id="KW-0808">Transferase</keyword>
<dbReference type="PANTHER" id="PTHR43072">
    <property type="entry name" value="N-ACETYLTRANSFERASE"/>
    <property type="match status" value="1"/>
</dbReference>
<dbReference type="Proteomes" id="UP000321513">
    <property type="component" value="Unassembled WGS sequence"/>
</dbReference>
<protein>
    <recommendedName>
        <fullName evidence="3">N-acetyltransferase domain-containing protein</fullName>
    </recommendedName>
</protein>
<dbReference type="SUPFAM" id="SSF55729">
    <property type="entry name" value="Acyl-CoA N-acyltransferases (Nat)"/>
    <property type="match status" value="1"/>
</dbReference>
<evidence type="ECO:0000259" key="3">
    <source>
        <dbReference type="PROSITE" id="PS51186"/>
    </source>
</evidence>
<feature type="domain" description="N-acetyltransferase" evidence="3">
    <location>
        <begin position="114"/>
        <end position="192"/>
    </location>
</feature>
<comment type="caution">
    <text evidence="4">The sequence shown here is derived from an EMBL/GenBank/DDBJ whole genome shotgun (WGS) entry which is preliminary data.</text>
</comment>
<dbReference type="AlphaFoldDB" id="A0A512BDA3"/>
<dbReference type="PROSITE" id="PS51186">
    <property type="entry name" value="GNAT"/>
    <property type="match status" value="1"/>
</dbReference>
<dbReference type="Pfam" id="PF00583">
    <property type="entry name" value="Acetyltransf_1"/>
    <property type="match status" value="1"/>
</dbReference>
<evidence type="ECO:0000256" key="2">
    <source>
        <dbReference type="ARBA" id="ARBA00023315"/>
    </source>
</evidence>
<dbReference type="InterPro" id="IPR016181">
    <property type="entry name" value="Acyl_CoA_acyltransferase"/>
</dbReference>
<proteinExistence type="predicted"/>
<dbReference type="InterPro" id="IPR000182">
    <property type="entry name" value="GNAT_dom"/>
</dbReference>